<feature type="transmembrane region" description="Helical" evidence="6">
    <location>
        <begin position="516"/>
        <end position="538"/>
    </location>
</feature>
<protein>
    <submittedName>
        <fullName evidence="8">ABC transporter permease</fullName>
    </submittedName>
</protein>
<feature type="transmembrane region" description="Helical" evidence="6">
    <location>
        <begin position="232"/>
        <end position="258"/>
    </location>
</feature>
<comment type="subcellular location">
    <subcellularLocation>
        <location evidence="1 6">Cell membrane</location>
        <topology evidence="1 6">Multi-pass membrane protein</topology>
    </subcellularLocation>
</comment>
<dbReference type="PIRSF" id="PIRSF018968">
    <property type="entry name" value="ABC_permease_BceB"/>
    <property type="match status" value="1"/>
</dbReference>
<feature type="transmembrane region" description="Helical" evidence="6">
    <location>
        <begin position="109"/>
        <end position="138"/>
    </location>
</feature>
<keyword evidence="6" id="KW-0813">Transport</keyword>
<accession>A0A433X3M1</accession>
<comment type="caution">
    <text evidence="8">The sequence shown here is derived from an EMBL/GenBank/DDBJ whole genome shotgun (WGS) entry which is preliminary data.</text>
</comment>
<feature type="transmembrane region" description="Helical" evidence="6">
    <location>
        <begin position="572"/>
        <end position="596"/>
    </location>
</feature>
<comment type="similarity">
    <text evidence="6">Belongs to the ABC-4 integral membrane protein family.</text>
</comment>
<dbReference type="InterPro" id="IPR003838">
    <property type="entry name" value="ABC3_permease_C"/>
</dbReference>
<evidence type="ECO:0000256" key="3">
    <source>
        <dbReference type="ARBA" id="ARBA00022692"/>
    </source>
</evidence>
<keyword evidence="4 6" id="KW-1133">Transmembrane helix</keyword>
<evidence type="ECO:0000256" key="5">
    <source>
        <dbReference type="ARBA" id="ARBA00023136"/>
    </source>
</evidence>
<dbReference type="Pfam" id="PF02687">
    <property type="entry name" value="FtsX"/>
    <property type="match status" value="1"/>
</dbReference>
<keyword evidence="9" id="KW-1185">Reference proteome</keyword>
<dbReference type="PANTHER" id="PTHR46795">
    <property type="entry name" value="ABC TRANSPORTER PERMEASE-RELATED-RELATED"/>
    <property type="match status" value="1"/>
</dbReference>
<evidence type="ECO:0000313" key="8">
    <source>
        <dbReference type="EMBL" id="RUT28667.1"/>
    </source>
</evidence>
<feature type="transmembrane region" description="Helical" evidence="6">
    <location>
        <begin position="602"/>
        <end position="623"/>
    </location>
</feature>
<dbReference type="PANTHER" id="PTHR46795:SF2">
    <property type="entry name" value="ABC TRANSPORTER, PERMEASE PROTEIN"/>
    <property type="match status" value="1"/>
</dbReference>
<keyword evidence="5 6" id="KW-0472">Membrane</keyword>
<feature type="transmembrane region" description="Helical" evidence="6">
    <location>
        <begin position="202"/>
        <end position="226"/>
    </location>
</feature>
<evidence type="ECO:0000259" key="7">
    <source>
        <dbReference type="Pfam" id="PF02687"/>
    </source>
</evidence>
<evidence type="ECO:0000256" key="4">
    <source>
        <dbReference type="ARBA" id="ARBA00022989"/>
    </source>
</evidence>
<proteinExistence type="inferred from homology"/>
<keyword evidence="2 6" id="KW-1003">Cell membrane</keyword>
<sequence length="637" mass="72633">MNFRQFAFNNVIRNKRTYIAHFLSSAFAVMIFFIYALLLYHPDLQGELASTSRTMSMLASMGMEICQYIVFIFSFFFLLYSVSSFLKLRKREFGILMLLGMSKRQLHKLLFIENILIGFGSIVAGIGVGLIFSKLILLVSANLLSIEQGLRFYIPLKAIWLTAGAFAVMFVVISLFTSLMVRKVELVELIKSSDKPKPEPKASWVLSLLAVLLIGAGYGCVFYFVIMHVYSLALLAVGVGLVILGTYFLFTQLSVYVIRMLKRNQGLFFRRTNLLTLSELSYRMKDNAVMFFMVSIISAVAFTAIGTCLAIGAPGLAEMANPYSFSYASYYGNTKEQEHIRLIQQELTRNGFKYRMGEVSIDQSDNGLRLIKLSDYNSLAKTLGRPAEQLQDQMTILAPSSLEMANTYKIQGVPSQQVGIIRRDYKGTFKVIKSLDYVVLPNIWGLYIVTDKDFHTIFAKEPKQNINKTYHFVVEDWQKSRAVSEQLKKLIPQDNSHYTLSSLVDKWTESQQVNGILLILSGLVGIVFFTFAASFIYFRLYADSERDEQQYKMIAKVGLSRKELNKTVTQQLILMFFLPLVLAMIHSAVAIAALQQLISYSVFQYAIAIFATFLFIQIIYFFITRSRYLRQLYRKLV</sequence>
<keyword evidence="3 6" id="KW-0812">Transmembrane</keyword>
<dbReference type="GO" id="GO:0055085">
    <property type="term" value="P:transmembrane transport"/>
    <property type="evidence" value="ECO:0007669"/>
    <property type="project" value="UniProtKB-UniRule"/>
</dbReference>
<name>A0A433X3M1_9BACL</name>
<feature type="domain" description="ABC3 transporter permease C-terminal" evidence="7">
    <location>
        <begin position="69"/>
        <end position="185"/>
    </location>
</feature>
<evidence type="ECO:0000313" key="9">
    <source>
        <dbReference type="Proteomes" id="UP000272464"/>
    </source>
</evidence>
<evidence type="ECO:0000256" key="6">
    <source>
        <dbReference type="PIRNR" id="PIRNR018968"/>
    </source>
</evidence>
<gene>
    <name evidence="8" type="ORF">EJP77_16845</name>
</gene>
<feature type="transmembrane region" description="Helical" evidence="6">
    <location>
        <begin position="158"/>
        <end position="181"/>
    </location>
</feature>
<dbReference type="Proteomes" id="UP000272464">
    <property type="component" value="Unassembled WGS sequence"/>
</dbReference>
<dbReference type="EMBL" id="RZNX01000009">
    <property type="protein sequence ID" value="RUT28667.1"/>
    <property type="molecule type" value="Genomic_DNA"/>
</dbReference>
<feature type="transmembrane region" description="Helical" evidence="6">
    <location>
        <begin position="68"/>
        <end position="88"/>
    </location>
</feature>
<dbReference type="GO" id="GO:0005886">
    <property type="term" value="C:plasma membrane"/>
    <property type="evidence" value="ECO:0007669"/>
    <property type="project" value="UniProtKB-SubCell"/>
</dbReference>
<dbReference type="InterPro" id="IPR027022">
    <property type="entry name" value="ABC_permease_BceB-typ"/>
</dbReference>
<reference evidence="8 9" key="1">
    <citation type="submission" date="2018-12" db="EMBL/GenBank/DDBJ databases">
        <authorList>
            <person name="Sun L."/>
            <person name="Chen Z."/>
        </authorList>
    </citation>
    <scope>NUCLEOTIDE SEQUENCE [LARGE SCALE GENOMIC DNA]</scope>
    <source>
        <strain evidence="8 9">3-5-3</strain>
    </source>
</reference>
<organism evidence="8 9">
    <name type="scientific">Paenibacillus zeisoli</name>
    <dbReference type="NCBI Taxonomy" id="2496267"/>
    <lineage>
        <taxon>Bacteria</taxon>
        <taxon>Bacillati</taxon>
        <taxon>Bacillota</taxon>
        <taxon>Bacilli</taxon>
        <taxon>Bacillales</taxon>
        <taxon>Paenibacillaceae</taxon>
        <taxon>Paenibacillus</taxon>
    </lineage>
</organism>
<evidence type="ECO:0000256" key="1">
    <source>
        <dbReference type="ARBA" id="ARBA00004651"/>
    </source>
</evidence>
<feature type="transmembrane region" description="Helical" evidence="6">
    <location>
        <begin position="20"/>
        <end position="40"/>
    </location>
</feature>
<dbReference type="AlphaFoldDB" id="A0A433X3M1"/>
<dbReference type="InterPro" id="IPR052536">
    <property type="entry name" value="ABC-4_Integral_Memb_Prot"/>
</dbReference>
<dbReference type="OrthoDB" id="1937696at2"/>
<evidence type="ECO:0000256" key="2">
    <source>
        <dbReference type="ARBA" id="ARBA00022475"/>
    </source>
</evidence>
<dbReference type="RefSeq" id="WP_127200421.1">
    <property type="nucleotide sequence ID" value="NZ_RZNX01000009.1"/>
</dbReference>
<feature type="transmembrane region" description="Helical" evidence="6">
    <location>
        <begin position="288"/>
        <end position="313"/>
    </location>
</feature>